<dbReference type="EMBL" id="QZJZ01000034">
    <property type="protein sequence ID" value="RJP60138.1"/>
    <property type="molecule type" value="Genomic_DNA"/>
</dbReference>
<evidence type="ECO:0000313" key="1">
    <source>
        <dbReference type="EMBL" id="RJP60138.1"/>
    </source>
</evidence>
<organism evidence="1 2">
    <name type="scientific">Candidatus Auribacter fodinae</name>
    <dbReference type="NCBI Taxonomy" id="2093366"/>
    <lineage>
        <taxon>Bacteria</taxon>
        <taxon>Pseudomonadati</taxon>
        <taxon>Candidatus Auribacterota</taxon>
        <taxon>Candidatus Auribacteria</taxon>
        <taxon>Candidatus Auribacterales</taxon>
        <taxon>Candidatus Auribacteraceae</taxon>
        <taxon>Candidatus Auribacter</taxon>
    </lineage>
</organism>
<comment type="caution">
    <text evidence="1">The sequence shown here is derived from an EMBL/GenBank/DDBJ whole genome shotgun (WGS) entry which is preliminary data.</text>
</comment>
<protein>
    <submittedName>
        <fullName evidence="1">Uncharacterized protein</fullName>
    </submittedName>
</protein>
<evidence type="ECO:0000313" key="2">
    <source>
        <dbReference type="Proteomes" id="UP000266426"/>
    </source>
</evidence>
<dbReference type="Proteomes" id="UP000266426">
    <property type="component" value="Unassembled WGS sequence"/>
</dbReference>
<reference evidence="1 2" key="1">
    <citation type="journal article" date="2017" name="ISME J.">
        <title>Energy and carbon metabolisms in a deep terrestrial subsurface fluid microbial community.</title>
        <authorList>
            <person name="Momper L."/>
            <person name="Jungbluth S.P."/>
            <person name="Lee M.D."/>
            <person name="Amend J.P."/>
        </authorList>
    </citation>
    <scope>NUCLEOTIDE SEQUENCE [LARGE SCALE GENOMIC DNA]</scope>
    <source>
        <strain evidence="1">SURF_26</strain>
    </source>
</reference>
<dbReference type="InterPro" id="IPR011006">
    <property type="entry name" value="CheY-like_superfamily"/>
</dbReference>
<name>A0A3A4RCT4_9BACT</name>
<accession>A0A3A4RCT4</accession>
<dbReference type="Gene3D" id="3.40.50.2300">
    <property type="match status" value="1"/>
</dbReference>
<gene>
    <name evidence="1" type="ORF">C4541_04680</name>
</gene>
<proteinExistence type="predicted"/>
<dbReference type="AlphaFoldDB" id="A0A3A4RCT4"/>
<sequence length="304" mass="34767">MPFTIIYISSTDSIHERTVVRLLNEKRYTTLYIAEDQKLPKNPHNYDLVIAPPQKALELSDTLWYAGIPLIADMGDESRRNDQPAMMQCVNSGICGFIYNGMAEAEIIHLIERHLHHRTIIKSVINTEPVLSRLVHELENENYRVQADLSQLSIKFNNANSLINDLFENSSYYLNSRQILYVYDAPRKDPAITFLQNKKIDVRTASCIVDALPKATFLDPALIVTEFQLVDGTASDLARSIKAHKSVFNPFIILYTASNQLLSQGTGQLSPIDEFVRKRHDETSYDELFKAIIYALYTVNKRRK</sequence>
<dbReference type="SUPFAM" id="SSF52172">
    <property type="entry name" value="CheY-like"/>
    <property type="match status" value="1"/>
</dbReference>